<gene>
    <name evidence="2" type="ORF">F8388_015521</name>
</gene>
<comment type="caution">
    <text evidence="2">The sequence shown here is derived from an EMBL/GenBank/DDBJ whole genome shotgun (WGS) entry which is preliminary data.</text>
</comment>
<dbReference type="PANTHER" id="PTHR36704:SF1">
    <property type="entry name" value="OS06G0239700 PROTEIN"/>
    <property type="match status" value="1"/>
</dbReference>
<evidence type="ECO:0000313" key="3">
    <source>
        <dbReference type="Proteomes" id="UP000525078"/>
    </source>
</evidence>
<organism evidence="2 3">
    <name type="scientific">Cannabis sativa</name>
    <name type="common">Hemp</name>
    <name type="synonym">Marijuana</name>
    <dbReference type="NCBI Taxonomy" id="3483"/>
    <lineage>
        <taxon>Eukaryota</taxon>
        <taxon>Viridiplantae</taxon>
        <taxon>Streptophyta</taxon>
        <taxon>Embryophyta</taxon>
        <taxon>Tracheophyta</taxon>
        <taxon>Spermatophyta</taxon>
        <taxon>Magnoliopsida</taxon>
        <taxon>eudicotyledons</taxon>
        <taxon>Gunneridae</taxon>
        <taxon>Pentapetalae</taxon>
        <taxon>rosids</taxon>
        <taxon>fabids</taxon>
        <taxon>Rosales</taxon>
        <taxon>Cannabaceae</taxon>
        <taxon>Cannabis</taxon>
    </lineage>
</organism>
<proteinExistence type="predicted"/>
<dbReference type="AlphaFoldDB" id="A0A7J6GIL1"/>
<feature type="compositionally biased region" description="Low complexity" evidence="1">
    <location>
        <begin position="39"/>
        <end position="50"/>
    </location>
</feature>
<accession>A0A7J6GIL1</accession>
<name>A0A7J6GIL1_CANSA</name>
<dbReference type="PANTHER" id="PTHR36704">
    <property type="entry name" value="PROTEIN, PUTATIVE-RELATED"/>
    <property type="match status" value="1"/>
</dbReference>
<feature type="region of interest" description="Disordered" evidence="1">
    <location>
        <begin position="26"/>
        <end position="55"/>
    </location>
</feature>
<reference evidence="2 3" key="1">
    <citation type="journal article" date="2020" name="bioRxiv">
        <title>Sequence and annotation of 42 cannabis genomes reveals extensive copy number variation in cannabinoid synthesis and pathogen resistance genes.</title>
        <authorList>
            <person name="Mckernan K.J."/>
            <person name="Helbert Y."/>
            <person name="Kane L.T."/>
            <person name="Ebling H."/>
            <person name="Zhang L."/>
            <person name="Liu B."/>
            <person name="Eaton Z."/>
            <person name="Mclaughlin S."/>
            <person name="Kingan S."/>
            <person name="Baybayan P."/>
            <person name="Concepcion G."/>
            <person name="Jordan M."/>
            <person name="Riva A."/>
            <person name="Barbazuk W."/>
            <person name="Harkins T."/>
        </authorList>
    </citation>
    <scope>NUCLEOTIDE SEQUENCE [LARGE SCALE GENOMIC DNA]</scope>
    <source>
        <strain evidence="3">cv. Jamaican Lion 4</strain>
        <tissue evidence="2">Leaf</tissue>
    </source>
</reference>
<dbReference type="EMBL" id="JAATIP010000054">
    <property type="protein sequence ID" value="KAF4382693.1"/>
    <property type="molecule type" value="Genomic_DNA"/>
</dbReference>
<protein>
    <submittedName>
        <fullName evidence="2">Uncharacterized protein</fullName>
    </submittedName>
</protein>
<sequence>MSFLAGRLAGKEGAYFFQESKQAVSRMVANKKASPSPPTQSSSSSSSSAPVTEREDLADALPEVLRHSLPSKLFHQETSNSTPSLYSASKWDIPSDPNARLSINAEALNPLRSYLSLPQVTFGPKRWELPESNFGVSASTANELRRDKHVPINPEKVKAAAEGLQQIGKAFAAATTLVFGGATLMLGMAVSKLDLQNREDIRTKGRDLVDPSLEILKEQLLPLKDWAANMSKKWHLERTEDVKEKPLIKQLTKILGANPTD</sequence>
<evidence type="ECO:0000313" key="2">
    <source>
        <dbReference type="EMBL" id="KAF4382693.1"/>
    </source>
</evidence>
<dbReference type="Proteomes" id="UP000525078">
    <property type="component" value="Unassembled WGS sequence"/>
</dbReference>
<evidence type="ECO:0000256" key="1">
    <source>
        <dbReference type="SAM" id="MobiDB-lite"/>
    </source>
</evidence>